<reference evidence="2" key="1">
    <citation type="journal article" date="2022" name="Front. Microbiol.">
        <title>New perspectives on an old grouping: The genomic and phenotypic variability of Oxalobacter formigenes and the implications for calcium oxalate stone prevention.</title>
        <authorList>
            <person name="Chmiel J.A."/>
            <person name="Carr C."/>
            <person name="Stuivenberg G.A."/>
            <person name="Venema R."/>
            <person name="Chanyi R.M."/>
            <person name="Al K.F."/>
            <person name="Giguere D."/>
            <person name="Say H."/>
            <person name="Akouris P.P."/>
            <person name="Dominguez Romero S.A."/>
            <person name="Kwong A."/>
            <person name="Tai V."/>
            <person name="Koval S.F."/>
            <person name="Razvi H."/>
            <person name="Bjazevic J."/>
            <person name="Burton J.P."/>
        </authorList>
    </citation>
    <scope>NUCLEOTIDE SEQUENCE</scope>
    <source>
        <strain evidence="2">WoOx3</strain>
    </source>
</reference>
<keyword evidence="1" id="KW-0732">Signal</keyword>
<organism evidence="2 3">
    <name type="scientific">Oxalobacter vibrioformis</name>
    <dbReference type="NCBI Taxonomy" id="933080"/>
    <lineage>
        <taxon>Bacteria</taxon>
        <taxon>Pseudomonadati</taxon>
        <taxon>Pseudomonadota</taxon>
        <taxon>Betaproteobacteria</taxon>
        <taxon>Burkholderiales</taxon>
        <taxon>Oxalobacteraceae</taxon>
        <taxon>Oxalobacter</taxon>
    </lineage>
</organism>
<accession>A0A9E9LXZ8</accession>
<dbReference type="EMBL" id="CP098242">
    <property type="protein sequence ID" value="WAW09640.1"/>
    <property type="molecule type" value="Genomic_DNA"/>
</dbReference>
<dbReference type="KEGG" id="ovb:NB640_10440"/>
<protein>
    <recommendedName>
        <fullName evidence="4">Chalcone isomerase domain-containing protein</fullName>
    </recommendedName>
</protein>
<feature type="chain" id="PRO_5039240358" description="Chalcone isomerase domain-containing protein" evidence="1">
    <location>
        <begin position="23"/>
        <end position="210"/>
    </location>
</feature>
<dbReference type="Proteomes" id="UP001156215">
    <property type="component" value="Chromosome"/>
</dbReference>
<evidence type="ECO:0000313" key="3">
    <source>
        <dbReference type="Proteomes" id="UP001156215"/>
    </source>
</evidence>
<name>A0A9E9LXZ8_9BURK</name>
<evidence type="ECO:0008006" key="4">
    <source>
        <dbReference type="Google" id="ProtNLM"/>
    </source>
</evidence>
<dbReference type="RefSeq" id="WP_269308643.1">
    <property type="nucleotide sequence ID" value="NZ_CP098242.1"/>
</dbReference>
<sequence length="210" mass="23330">MRRFWISVVFAIGSLWAGMVQADVTMAIPNVTGDPAADIRFRVVYPDGWEPVPTAEKGVVLALGRGDANLSEMLMLRVEKMTEEEAAWVFAEKGGMTPEARLSLAQRVIGVAREVKVLSLEDIRIAGQPAVLITMEEQVKNAAGTFFHKEMIQVVWAWGRKITQNYLVTGQVENRVAVVKRFARGERDDPGTFMGSLHFLNKARMEKAAP</sequence>
<dbReference type="AlphaFoldDB" id="A0A9E9LXZ8"/>
<gene>
    <name evidence="2" type="ORF">NB640_10440</name>
</gene>
<proteinExistence type="predicted"/>
<evidence type="ECO:0000313" key="2">
    <source>
        <dbReference type="EMBL" id="WAW09640.1"/>
    </source>
</evidence>
<feature type="signal peptide" evidence="1">
    <location>
        <begin position="1"/>
        <end position="22"/>
    </location>
</feature>
<evidence type="ECO:0000256" key="1">
    <source>
        <dbReference type="SAM" id="SignalP"/>
    </source>
</evidence>
<keyword evidence="3" id="KW-1185">Reference proteome</keyword>